<evidence type="ECO:0000313" key="7">
    <source>
        <dbReference type="EMBL" id="KTD17258.1"/>
    </source>
</evidence>
<dbReference type="Gene3D" id="2.160.10.10">
    <property type="entry name" value="Hexapeptide repeat proteins"/>
    <property type="match status" value="1"/>
</dbReference>
<dbReference type="EMBL" id="LNYJ01000011">
    <property type="protein sequence ID" value="KTD17258.1"/>
    <property type="molecule type" value="Genomic_DNA"/>
</dbReference>
<sequence>MNTGFGADLKSLAIIGAGGHGKVVADAALCAGWSNIVFFDDAWPDVSKVGVWEVIGRSESFYLNSAHFDAVVVAIGNNEKRLSICQHLLRNNIPLATVIHPRATISRFANIGMGTVIFAGAVINPDAKVGLACIINTGATIDHDCNLGDGVHISPGAHLAGNVRIADLSWIGIGSAIRQQIEIGCAATVGAGSVVVKNVPDYSTVMGVPAEIHCKSHSAHEQMKSDFMESSIVKID</sequence>
<dbReference type="RefSeq" id="WP_064108399.1">
    <property type="nucleotide sequence ID" value="NZ_CAAAIC010000003.1"/>
</dbReference>
<dbReference type="GO" id="GO:0016740">
    <property type="term" value="F:transferase activity"/>
    <property type="evidence" value="ECO:0007669"/>
    <property type="project" value="UniProtKB-KW"/>
</dbReference>
<evidence type="ECO:0000313" key="8">
    <source>
        <dbReference type="Proteomes" id="UP000055035"/>
    </source>
</evidence>
<evidence type="ECO:0000256" key="4">
    <source>
        <dbReference type="PIRSR" id="PIRSR620019-1"/>
    </source>
</evidence>
<dbReference type="InterPro" id="IPR011004">
    <property type="entry name" value="Trimer_LpxA-like_sf"/>
</dbReference>
<feature type="active site" description="Proton acceptor" evidence="4">
    <location>
        <position position="143"/>
    </location>
</feature>
<protein>
    <submittedName>
        <fullName evidence="7">Chloramphenicol acetyltransferase</fullName>
    </submittedName>
</protein>
<feature type="site" description="Increases basicity of active site His" evidence="4">
    <location>
        <position position="144"/>
    </location>
</feature>
<reference evidence="7 8" key="1">
    <citation type="submission" date="2015-11" db="EMBL/GenBank/DDBJ databases">
        <title>Genomic analysis of 38 Legionella species identifies large and diverse effector repertoires.</title>
        <authorList>
            <person name="Burstein D."/>
            <person name="Amaro F."/>
            <person name="Zusman T."/>
            <person name="Lifshitz Z."/>
            <person name="Cohen O."/>
            <person name="Gilbert J.A."/>
            <person name="Pupko T."/>
            <person name="Shuman H.A."/>
            <person name="Segal G."/>
        </authorList>
    </citation>
    <scope>NUCLEOTIDE SEQUENCE [LARGE SCALE GENOMIC DNA]</scope>
    <source>
        <strain evidence="7 8">BL-540</strain>
    </source>
</reference>
<dbReference type="Pfam" id="PF17836">
    <property type="entry name" value="PglD_N"/>
    <property type="match status" value="1"/>
</dbReference>
<comment type="caution">
    <text evidence="7">The sequence shown here is derived from an EMBL/GenBank/DDBJ whole genome shotgun (WGS) entry which is preliminary data.</text>
</comment>
<dbReference type="PANTHER" id="PTHR43300:SF7">
    <property type="entry name" value="UDP-N-ACETYLBACILLOSAMINE N-ACETYLTRANSFERASE"/>
    <property type="match status" value="1"/>
</dbReference>
<feature type="binding site" evidence="5">
    <location>
        <position position="152"/>
    </location>
    <ligand>
        <name>acetyl-CoA</name>
        <dbReference type="ChEBI" id="CHEBI:57288"/>
    </ligand>
</feature>
<dbReference type="Gene3D" id="3.40.50.20">
    <property type="match status" value="1"/>
</dbReference>
<dbReference type="CDD" id="cd03360">
    <property type="entry name" value="LbH_AT_putative"/>
    <property type="match status" value="1"/>
</dbReference>
<dbReference type="AlphaFoldDB" id="A0A0W0VAW2"/>
<evidence type="ECO:0000256" key="5">
    <source>
        <dbReference type="PIRSR" id="PIRSR620019-2"/>
    </source>
</evidence>
<accession>A0A0W0VAW2</accession>
<keyword evidence="2 7" id="KW-0808">Transferase</keyword>
<comment type="similarity">
    <text evidence="1">Belongs to the transferase hexapeptide repeat family.</text>
</comment>
<dbReference type="InterPro" id="IPR020019">
    <property type="entry name" value="AcTrfase_PglD-like"/>
</dbReference>
<name>A0A0W0VAW2_9GAMM</name>
<proteinExistence type="inferred from homology"/>
<dbReference type="PROSITE" id="PS00101">
    <property type="entry name" value="HEXAPEP_TRANSFERASES"/>
    <property type="match status" value="1"/>
</dbReference>
<dbReference type="PATRIC" id="fig|456.5.peg.1671"/>
<evidence type="ECO:0000256" key="1">
    <source>
        <dbReference type="ARBA" id="ARBA00007274"/>
    </source>
</evidence>
<dbReference type="InterPro" id="IPR018357">
    <property type="entry name" value="Hexapep_transf_CS"/>
</dbReference>
<feature type="binding site" evidence="5">
    <location>
        <begin position="40"/>
        <end position="41"/>
    </location>
    <ligand>
        <name>substrate</name>
    </ligand>
</feature>
<keyword evidence="3" id="KW-0677">Repeat</keyword>
<evidence type="ECO:0000256" key="2">
    <source>
        <dbReference type="ARBA" id="ARBA00022679"/>
    </source>
</evidence>
<dbReference type="STRING" id="456.Ljor_1564"/>
<dbReference type="SUPFAM" id="SSF51161">
    <property type="entry name" value="Trimeric LpxA-like enzymes"/>
    <property type="match status" value="1"/>
</dbReference>
<dbReference type="InterPro" id="IPR041561">
    <property type="entry name" value="PglD_N"/>
</dbReference>
<dbReference type="NCBIfam" id="TIGR03570">
    <property type="entry name" value="NeuD_NnaD"/>
    <property type="match status" value="1"/>
</dbReference>
<dbReference type="InterPro" id="IPR050179">
    <property type="entry name" value="Trans_hexapeptide_repeat"/>
</dbReference>
<evidence type="ECO:0000259" key="6">
    <source>
        <dbReference type="Pfam" id="PF17836"/>
    </source>
</evidence>
<evidence type="ECO:0000256" key="3">
    <source>
        <dbReference type="ARBA" id="ARBA00022737"/>
    </source>
</evidence>
<gene>
    <name evidence="7" type="ORF">Ljor_1564</name>
</gene>
<dbReference type="Proteomes" id="UP000055035">
    <property type="component" value="Unassembled WGS sequence"/>
</dbReference>
<feature type="domain" description="PglD N-terminal" evidence="6">
    <location>
        <begin position="12"/>
        <end position="87"/>
    </location>
</feature>
<feature type="binding site" evidence="5">
    <location>
        <position position="76"/>
    </location>
    <ligand>
        <name>substrate</name>
    </ligand>
</feature>
<keyword evidence="8" id="KW-1185">Reference proteome</keyword>
<feature type="binding site" evidence="5">
    <location>
        <position position="173"/>
    </location>
    <ligand>
        <name>acetyl-CoA</name>
        <dbReference type="ChEBI" id="CHEBI:57288"/>
    </ligand>
</feature>
<organism evidence="7 8">
    <name type="scientific">Legionella jordanis</name>
    <dbReference type="NCBI Taxonomy" id="456"/>
    <lineage>
        <taxon>Bacteria</taxon>
        <taxon>Pseudomonadati</taxon>
        <taxon>Pseudomonadota</taxon>
        <taxon>Gammaproteobacteria</taxon>
        <taxon>Legionellales</taxon>
        <taxon>Legionellaceae</taxon>
        <taxon>Legionella</taxon>
    </lineage>
</organism>
<dbReference type="PANTHER" id="PTHR43300">
    <property type="entry name" value="ACETYLTRANSFERASE"/>
    <property type="match status" value="1"/>
</dbReference>